<dbReference type="PANTHER" id="PTHR43277:SF4">
    <property type="entry name" value="ARGININE DECARBOXYLASE"/>
    <property type="match status" value="1"/>
</dbReference>
<dbReference type="InterPro" id="IPR015421">
    <property type="entry name" value="PyrdxlP-dep_Trfase_major"/>
</dbReference>
<comment type="cofactor">
    <cofactor evidence="1">
        <name>pyridoxal 5'-phosphate</name>
        <dbReference type="ChEBI" id="CHEBI:597326"/>
    </cofactor>
</comment>
<evidence type="ECO:0000313" key="9">
    <source>
        <dbReference type="Proteomes" id="UP000322976"/>
    </source>
</evidence>
<dbReference type="SUPFAM" id="SSF53383">
    <property type="entry name" value="PLP-dependent transferases"/>
    <property type="match status" value="1"/>
</dbReference>
<comment type="caution">
    <text evidence="8">The sequence shown here is derived from an EMBL/GenBank/DDBJ whole genome shotgun (WGS) entry which is preliminary data.</text>
</comment>
<dbReference type="InterPro" id="IPR000310">
    <property type="entry name" value="Orn/Lys/Arg_deCO2ase_major_dom"/>
</dbReference>
<keyword evidence="8" id="KW-0032">Aminotransferase</keyword>
<evidence type="ECO:0000256" key="4">
    <source>
        <dbReference type="ARBA" id="ARBA00022898"/>
    </source>
</evidence>
<dbReference type="Proteomes" id="UP000322976">
    <property type="component" value="Unassembled WGS sequence"/>
</dbReference>
<feature type="domain" description="Orn/Lys/Arg decarboxylases family 1 pyridoxal-P attachment site" evidence="6">
    <location>
        <begin position="4"/>
        <end position="364"/>
    </location>
</feature>
<protein>
    <submittedName>
        <fullName evidence="8">Aminotransferase class V-fold PLP-dependent enzyme</fullName>
    </submittedName>
</protein>
<keyword evidence="8" id="KW-0808">Transferase</keyword>
<dbReference type="Pfam" id="PF01276">
    <property type="entry name" value="OKR_DC_1"/>
    <property type="match status" value="1"/>
</dbReference>
<organism evidence="8 9">
    <name type="scientific">Calorimonas adulescens</name>
    <dbReference type="NCBI Taxonomy" id="2606906"/>
    <lineage>
        <taxon>Bacteria</taxon>
        <taxon>Bacillati</taxon>
        <taxon>Bacillota</taxon>
        <taxon>Clostridia</taxon>
        <taxon>Thermoanaerobacterales</taxon>
        <taxon>Thermoanaerobacteraceae</taxon>
        <taxon>Calorimonas</taxon>
    </lineage>
</organism>
<sequence length="472" mass="52489">MTAPLFDGLLRHIEKNTIPFHMPGHKQGKGILRADEIRENIFKIDLTELPDTDNLHNANGIILKAEERAARVFGAKKSFFLVNGTTGGIYAMMLATLQPGDKLLIERSCHRSSFGGMILSGVNPAYIEPTVDWEDGISVGVSPESVERALLENRDARAVMVTYPNFYGLCMDIKAIADVVHRYGKILLVDEAHGAHFKFHEDFPITALEAGADMVVQSIHKTLPSFTQSSILHVGSDRIDIDRLIFALRLVQTTSPSYILMSSIDLAIEEVAEHPELMEETVRLSRLARERLADTEGIRVIDEDITGRYGVACIDPTKLVINVKGLYMTGHRAEEILLKDHNIQVELSDMYNILSMITIGDREEDIIKLVNAVKSLRKNGENKIIPTTFDYKVPEIIFNPRDASFMPKRKVALEEAVGRIAGDFLIPYPPGIPYVAPGETITTGIALEIKELVRNGVEVIGYDNGYVTILNI</sequence>
<keyword evidence="4" id="KW-0663">Pyridoxal phosphate</keyword>
<proteinExistence type="inferred from homology"/>
<dbReference type="InterPro" id="IPR008286">
    <property type="entry name" value="Prn/Lys/Arg_de-COase_C"/>
</dbReference>
<dbReference type="InterPro" id="IPR015424">
    <property type="entry name" value="PyrdxlP-dep_Trfase"/>
</dbReference>
<comment type="similarity">
    <text evidence="2">Belongs to the Orn/Lys/Arg decarboxylase class-I family.</text>
</comment>
<dbReference type="Gene3D" id="3.90.100.10">
    <property type="entry name" value="Orn/Lys/Arg decarboxylase, C-terminal domain"/>
    <property type="match status" value="1"/>
</dbReference>
<accession>A0A5D8QF46</accession>
<feature type="domain" description="Orn/Lys/Arg decarboxylase C-terminal" evidence="7">
    <location>
        <begin position="388"/>
        <end position="442"/>
    </location>
</feature>
<dbReference type="InterPro" id="IPR036633">
    <property type="entry name" value="Prn/Lys/Arg_de-COase_C_sf"/>
</dbReference>
<dbReference type="RefSeq" id="WP_149545160.1">
    <property type="nucleotide sequence ID" value="NZ_VTPS01000008.1"/>
</dbReference>
<dbReference type="GO" id="GO:0016831">
    <property type="term" value="F:carboxy-lyase activity"/>
    <property type="evidence" value="ECO:0007669"/>
    <property type="project" value="UniProtKB-KW"/>
</dbReference>
<dbReference type="Gene3D" id="3.40.640.10">
    <property type="entry name" value="Type I PLP-dependent aspartate aminotransferase-like (Major domain)"/>
    <property type="match status" value="1"/>
</dbReference>
<keyword evidence="9" id="KW-1185">Reference proteome</keyword>
<dbReference type="GO" id="GO:0008483">
    <property type="term" value="F:transaminase activity"/>
    <property type="evidence" value="ECO:0007669"/>
    <property type="project" value="UniProtKB-KW"/>
</dbReference>
<keyword evidence="5" id="KW-0456">Lyase</keyword>
<dbReference type="PANTHER" id="PTHR43277">
    <property type="entry name" value="ARGININE DECARBOXYLASE"/>
    <property type="match status" value="1"/>
</dbReference>
<dbReference type="EMBL" id="VTPS01000008">
    <property type="protein sequence ID" value="TZE82143.1"/>
    <property type="molecule type" value="Genomic_DNA"/>
</dbReference>
<dbReference type="CDD" id="cd00615">
    <property type="entry name" value="Orn_deC_like"/>
    <property type="match status" value="1"/>
</dbReference>
<evidence type="ECO:0000256" key="1">
    <source>
        <dbReference type="ARBA" id="ARBA00001933"/>
    </source>
</evidence>
<reference evidence="8 9" key="1">
    <citation type="submission" date="2019-08" db="EMBL/GenBank/DDBJ databases">
        <title>Calorimonas adulescens gen. nov., sp. nov., an anaerobic thermophilic bacterium from Sakhalin hot spring.</title>
        <authorList>
            <person name="Khomyakova M.A."/>
            <person name="Merkel A.Y."/>
            <person name="Novikov A."/>
            <person name="Bonch-Osmolovskaya E.A."/>
            <person name="Slobodkin A.I."/>
        </authorList>
    </citation>
    <scope>NUCLEOTIDE SEQUENCE [LARGE SCALE GENOMIC DNA]</scope>
    <source>
        <strain evidence="8 9">A05MB</strain>
    </source>
</reference>
<evidence type="ECO:0000313" key="8">
    <source>
        <dbReference type="EMBL" id="TZE82143.1"/>
    </source>
</evidence>
<evidence type="ECO:0000256" key="2">
    <source>
        <dbReference type="ARBA" id="ARBA00010671"/>
    </source>
</evidence>
<gene>
    <name evidence="8" type="ORF">FWJ32_06540</name>
</gene>
<keyword evidence="3" id="KW-0210">Decarboxylase</keyword>
<evidence type="ECO:0000259" key="7">
    <source>
        <dbReference type="Pfam" id="PF03711"/>
    </source>
</evidence>
<evidence type="ECO:0000259" key="6">
    <source>
        <dbReference type="Pfam" id="PF01276"/>
    </source>
</evidence>
<dbReference type="InterPro" id="IPR052357">
    <property type="entry name" value="Orn_Lys_Arg_decarboxylase-I"/>
</dbReference>
<name>A0A5D8QF46_9THEO</name>
<evidence type="ECO:0000256" key="5">
    <source>
        <dbReference type="ARBA" id="ARBA00023239"/>
    </source>
</evidence>
<evidence type="ECO:0000256" key="3">
    <source>
        <dbReference type="ARBA" id="ARBA00022793"/>
    </source>
</evidence>
<dbReference type="SUPFAM" id="SSF55904">
    <property type="entry name" value="Ornithine decarboxylase C-terminal domain"/>
    <property type="match status" value="1"/>
</dbReference>
<dbReference type="AlphaFoldDB" id="A0A5D8QF46"/>
<dbReference type="Pfam" id="PF03711">
    <property type="entry name" value="OKR_DC_1_C"/>
    <property type="match status" value="1"/>
</dbReference>